<accession>A0A6U6IZB1</accession>
<sequence>MSCSAGLMPVLDPLMIPQSHGTRGLALQGPHATAAGPFDSRGPADDAVSVDKASASSTRASDSDVVGGAEAAASDSEGGSEAALTIGGGDAAAEPGPFAVDVFSTEDGVIKTISGCCASTAFGDLVAMLRVEFALTDEQPLNFTLGQHTLTREDFPSPLHTLGFCDGAILAFAEDEQDLRAVTVSDLSGRTVGLAALPPSLRLHELVASFEQELGYVGDETLSLVFGTKTFTAKDLSKTLASLGIIDGSHFMGIKRLVNRSTCIRCSGGHRVRCDVTIGALHDSWGRRWNKCAYDCERCGTAILPGEHVNACLGCKCFWHRSCNLARSR</sequence>
<evidence type="ECO:0000313" key="2">
    <source>
        <dbReference type="EMBL" id="CAD9520779.1"/>
    </source>
</evidence>
<feature type="compositionally biased region" description="Low complexity" evidence="1">
    <location>
        <begin position="45"/>
        <end position="83"/>
    </location>
</feature>
<protein>
    <recommendedName>
        <fullName evidence="3">Ubiquitin-like domain-containing protein</fullName>
    </recommendedName>
</protein>
<dbReference type="AlphaFoldDB" id="A0A6U6IZB1"/>
<evidence type="ECO:0000256" key="1">
    <source>
        <dbReference type="SAM" id="MobiDB-lite"/>
    </source>
</evidence>
<reference evidence="2" key="1">
    <citation type="submission" date="2021-01" db="EMBL/GenBank/DDBJ databases">
        <authorList>
            <person name="Corre E."/>
            <person name="Pelletier E."/>
            <person name="Niang G."/>
            <person name="Scheremetjew M."/>
            <person name="Finn R."/>
            <person name="Kale V."/>
            <person name="Holt S."/>
            <person name="Cochrane G."/>
            <person name="Meng A."/>
            <person name="Brown T."/>
            <person name="Cohen L."/>
        </authorList>
    </citation>
    <scope>NUCLEOTIDE SEQUENCE</scope>
    <source>
        <strain evidence="2">RCC3387</strain>
    </source>
</reference>
<organism evidence="2">
    <name type="scientific">Zooxanthella nutricula</name>
    <dbReference type="NCBI Taxonomy" id="1333877"/>
    <lineage>
        <taxon>Eukaryota</taxon>
        <taxon>Sar</taxon>
        <taxon>Alveolata</taxon>
        <taxon>Dinophyceae</taxon>
        <taxon>Peridiniales</taxon>
        <taxon>Peridiniales incertae sedis</taxon>
        <taxon>Zooxanthella</taxon>
    </lineage>
</organism>
<feature type="region of interest" description="Disordered" evidence="1">
    <location>
        <begin position="22"/>
        <end position="88"/>
    </location>
</feature>
<name>A0A6U6IZB1_9DINO</name>
<gene>
    <name evidence="2" type="ORF">BRAN1462_LOCUS9332</name>
</gene>
<dbReference type="EMBL" id="HBGW01014695">
    <property type="protein sequence ID" value="CAD9520779.1"/>
    <property type="molecule type" value="Transcribed_RNA"/>
</dbReference>
<evidence type="ECO:0008006" key="3">
    <source>
        <dbReference type="Google" id="ProtNLM"/>
    </source>
</evidence>
<proteinExistence type="predicted"/>